<evidence type="ECO:0000256" key="1">
    <source>
        <dbReference type="ARBA" id="ARBA00000493"/>
    </source>
</evidence>
<reference evidence="13 14" key="1">
    <citation type="submission" date="2019-04" db="EMBL/GenBank/DDBJ databases">
        <title>Draft genome of the big-headed turtle Platysternon megacephalum.</title>
        <authorList>
            <person name="Gong S."/>
        </authorList>
    </citation>
    <scope>NUCLEOTIDE SEQUENCE [LARGE SCALE GENOMIC DNA]</scope>
    <source>
        <strain evidence="13">DO16091913</strain>
        <tissue evidence="13">Muscle</tissue>
    </source>
</reference>
<evidence type="ECO:0000256" key="10">
    <source>
        <dbReference type="PIRSR" id="PIRSR604808-3"/>
    </source>
</evidence>
<comment type="subcellular location">
    <subcellularLocation>
        <location evidence="11">Nucleus</location>
    </subcellularLocation>
    <subcellularLocation>
        <location evidence="11">Cytoplasm</location>
    </subcellularLocation>
    <subcellularLocation>
        <location evidence="11">Mitochondrion</location>
    </subcellularLocation>
</comment>
<dbReference type="SUPFAM" id="SSF56219">
    <property type="entry name" value="DNase I-like"/>
    <property type="match status" value="1"/>
</dbReference>
<dbReference type="GO" id="GO:0004519">
    <property type="term" value="F:endonuclease activity"/>
    <property type="evidence" value="ECO:0007669"/>
    <property type="project" value="UniProtKB-KW"/>
</dbReference>
<feature type="site" description="Transition state stabilizer" evidence="10">
    <location>
        <position position="22"/>
    </location>
</feature>
<dbReference type="InterPro" id="IPR037493">
    <property type="entry name" value="ExoIII-like"/>
</dbReference>
<dbReference type="PANTHER" id="PTHR43250">
    <property type="entry name" value="EXODEOXYRIBONUCLEASE III"/>
    <property type="match status" value="1"/>
</dbReference>
<evidence type="ECO:0000256" key="4">
    <source>
        <dbReference type="ARBA" id="ARBA00022723"/>
    </source>
</evidence>
<dbReference type="Pfam" id="PF03372">
    <property type="entry name" value="Exo_endo_phos"/>
    <property type="match status" value="1"/>
</dbReference>
<keyword evidence="9" id="KW-0464">Manganese</keyword>
<evidence type="ECO:0000256" key="11">
    <source>
        <dbReference type="RuleBase" id="RU362131"/>
    </source>
</evidence>
<comment type="caution">
    <text evidence="13">The sequence shown here is derived from an EMBL/GenBank/DDBJ whole genome shotgun (WGS) entry which is preliminary data.</text>
</comment>
<sequence length="132" mass="15095">MDARLERAQATGENLLITGDVNIAHTNHDIKNWKGNLKKAGFLPAERDYLDRWITHGEWVDVHRRLVPEGPGPYTWWSQRGQAFDNDAGWRIDYHLATSRVADAALTVQVGRAESYAERWSDHAPVIVDYEV</sequence>
<dbReference type="AlphaFoldDB" id="A0A4D9DBE5"/>
<keyword evidence="8 11" id="KW-0234">DNA repair</keyword>
<accession>A0A4D9DBE5</accession>
<evidence type="ECO:0000256" key="7">
    <source>
        <dbReference type="ARBA" id="ARBA00022842"/>
    </source>
</evidence>
<keyword evidence="11" id="KW-0255">Endonuclease</keyword>
<dbReference type="GO" id="GO:0008311">
    <property type="term" value="F:double-stranded DNA 3'-5' DNA exonuclease activity"/>
    <property type="evidence" value="ECO:0007669"/>
    <property type="project" value="UniProtKB-EC"/>
</dbReference>
<dbReference type="EC" id="3.1.11.2" evidence="3"/>
<keyword evidence="4 9" id="KW-0479">Metal-binding</keyword>
<keyword evidence="14" id="KW-1185">Reference proteome</keyword>
<gene>
    <name evidence="13" type="ORF">DR999_PMT23972</name>
</gene>
<keyword evidence="11" id="KW-0238">DNA-binding</keyword>
<name>A0A4D9DBE5_9SAUR</name>
<evidence type="ECO:0000313" key="14">
    <source>
        <dbReference type="Proteomes" id="UP000297703"/>
    </source>
</evidence>
<evidence type="ECO:0000256" key="9">
    <source>
        <dbReference type="PIRSR" id="PIRSR604808-2"/>
    </source>
</evidence>
<feature type="binding site" evidence="9">
    <location>
        <position position="22"/>
    </location>
    <ligand>
        <name>Mg(2+)</name>
        <dbReference type="ChEBI" id="CHEBI:18420"/>
        <label>1</label>
    </ligand>
</feature>
<dbReference type="GO" id="GO:0006281">
    <property type="term" value="P:DNA repair"/>
    <property type="evidence" value="ECO:0007669"/>
    <property type="project" value="UniProtKB-KW"/>
</dbReference>
<feature type="binding site" evidence="9">
    <location>
        <position position="123"/>
    </location>
    <ligand>
        <name>Mg(2+)</name>
        <dbReference type="ChEBI" id="CHEBI:18420"/>
        <label>1</label>
    </ligand>
</feature>
<feature type="site" description="Interaction with DNA substrate" evidence="10">
    <location>
        <position position="123"/>
    </location>
</feature>
<keyword evidence="11" id="KW-0963">Cytoplasm</keyword>
<dbReference type="EMBL" id="QXTE01027404">
    <property type="protein sequence ID" value="TFJ94834.1"/>
    <property type="molecule type" value="Genomic_DNA"/>
</dbReference>
<evidence type="ECO:0000256" key="6">
    <source>
        <dbReference type="ARBA" id="ARBA00022801"/>
    </source>
</evidence>
<dbReference type="InterPro" id="IPR005135">
    <property type="entry name" value="Endo/exonuclease/phosphatase"/>
</dbReference>
<protein>
    <recommendedName>
        <fullName evidence="3">exodeoxyribonuclease III</fullName>
        <ecNumber evidence="3">3.1.11.2</ecNumber>
    </recommendedName>
</protein>
<keyword evidence="7 9" id="KW-0460">Magnesium</keyword>
<evidence type="ECO:0000256" key="5">
    <source>
        <dbReference type="ARBA" id="ARBA00022763"/>
    </source>
</evidence>
<dbReference type="GO" id="GO:0005634">
    <property type="term" value="C:nucleus"/>
    <property type="evidence" value="ECO:0007669"/>
    <property type="project" value="UniProtKB-SubCell"/>
</dbReference>
<feature type="binding site" evidence="9">
    <location>
        <position position="122"/>
    </location>
    <ligand>
        <name>Mg(2+)</name>
        <dbReference type="ChEBI" id="CHEBI:18420"/>
        <label>1</label>
    </ligand>
</feature>
<dbReference type="STRING" id="55544.A0A4D9DBE5"/>
<dbReference type="InterPro" id="IPR004808">
    <property type="entry name" value="AP_endonuc_1"/>
</dbReference>
<comment type="cofactor">
    <cofactor evidence="9 11">
        <name>Mg(2+)</name>
        <dbReference type="ChEBI" id="CHEBI:18420"/>
    </cofactor>
    <cofactor evidence="9 11">
        <name>Mn(2+)</name>
        <dbReference type="ChEBI" id="CHEBI:29035"/>
    </cofactor>
    <text evidence="9 11">Probably binds two magnesium or manganese ions per subunit.</text>
</comment>
<keyword evidence="11" id="KW-0496">Mitochondrion</keyword>
<comment type="similarity">
    <text evidence="2 11">Belongs to the DNA repair enzymes AP/ExoA family.</text>
</comment>
<keyword evidence="6 11" id="KW-0378">Hydrolase</keyword>
<feature type="domain" description="Endonuclease/exonuclease/phosphatase" evidence="12">
    <location>
        <begin position="3"/>
        <end position="123"/>
    </location>
</feature>
<dbReference type="PANTHER" id="PTHR43250:SF2">
    <property type="entry name" value="EXODEOXYRIBONUCLEASE III"/>
    <property type="match status" value="1"/>
</dbReference>
<feature type="site" description="Important for catalytic activity" evidence="10">
    <location>
        <position position="93"/>
    </location>
</feature>
<evidence type="ECO:0000256" key="3">
    <source>
        <dbReference type="ARBA" id="ARBA00012115"/>
    </source>
</evidence>
<proteinExistence type="inferred from homology"/>
<dbReference type="GO" id="GO:0005739">
    <property type="term" value="C:mitochondrion"/>
    <property type="evidence" value="ECO:0007669"/>
    <property type="project" value="UniProtKB-SubCell"/>
</dbReference>
<dbReference type="GO" id="GO:0046872">
    <property type="term" value="F:metal ion binding"/>
    <property type="evidence" value="ECO:0007669"/>
    <property type="project" value="UniProtKB-KW"/>
</dbReference>
<dbReference type="InterPro" id="IPR036691">
    <property type="entry name" value="Endo/exonu/phosph_ase_sf"/>
</dbReference>
<dbReference type="OrthoDB" id="498125at2759"/>
<comment type="catalytic activity">
    <reaction evidence="1">
        <text>Exonucleolytic cleavage in the 3'- to 5'-direction to yield nucleoside 5'-phosphates.</text>
        <dbReference type="EC" id="3.1.11.2"/>
    </reaction>
</comment>
<evidence type="ECO:0000313" key="13">
    <source>
        <dbReference type="EMBL" id="TFJ94834.1"/>
    </source>
</evidence>
<keyword evidence="5 11" id="KW-0227">DNA damage</keyword>
<keyword evidence="11" id="KW-0539">Nucleus</keyword>
<organism evidence="13 14">
    <name type="scientific">Platysternon megacephalum</name>
    <name type="common">big-headed turtle</name>
    <dbReference type="NCBI Taxonomy" id="55544"/>
    <lineage>
        <taxon>Eukaryota</taxon>
        <taxon>Metazoa</taxon>
        <taxon>Chordata</taxon>
        <taxon>Craniata</taxon>
        <taxon>Vertebrata</taxon>
        <taxon>Euteleostomi</taxon>
        <taxon>Archelosauria</taxon>
        <taxon>Testudinata</taxon>
        <taxon>Testudines</taxon>
        <taxon>Cryptodira</taxon>
        <taxon>Durocryptodira</taxon>
        <taxon>Testudinoidea</taxon>
        <taxon>Platysternidae</taxon>
        <taxon>Platysternon</taxon>
    </lineage>
</organism>
<evidence type="ECO:0000256" key="8">
    <source>
        <dbReference type="ARBA" id="ARBA00023204"/>
    </source>
</evidence>
<evidence type="ECO:0000256" key="2">
    <source>
        <dbReference type="ARBA" id="ARBA00007092"/>
    </source>
</evidence>
<comment type="function">
    <text evidence="11">Initiates repair of AP sites in DNA by catalyzing hydrolytic incision of the phosphodiester backbone immediately adjacent to the damage, generating a single-strand break with 5'-deoxyribose phosphate and 3'-hydroxyl ends.</text>
</comment>
<dbReference type="PROSITE" id="PS51435">
    <property type="entry name" value="AP_NUCLEASE_F1_4"/>
    <property type="match status" value="1"/>
</dbReference>
<dbReference type="NCBIfam" id="TIGR00633">
    <property type="entry name" value="xth"/>
    <property type="match status" value="1"/>
</dbReference>
<dbReference type="GO" id="GO:0003677">
    <property type="term" value="F:DNA binding"/>
    <property type="evidence" value="ECO:0007669"/>
    <property type="project" value="UniProtKB-KW"/>
</dbReference>
<reference evidence="13 14" key="2">
    <citation type="submission" date="2019-04" db="EMBL/GenBank/DDBJ databases">
        <title>The genome sequence of big-headed turtle.</title>
        <authorList>
            <person name="Gong S."/>
        </authorList>
    </citation>
    <scope>NUCLEOTIDE SEQUENCE [LARGE SCALE GENOMIC DNA]</scope>
    <source>
        <strain evidence="13">DO16091913</strain>
        <tissue evidence="13">Muscle</tissue>
    </source>
</reference>
<dbReference type="Gene3D" id="3.60.10.10">
    <property type="entry name" value="Endonuclease/exonuclease/phosphatase"/>
    <property type="match status" value="1"/>
</dbReference>
<feature type="binding site" evidence="9">
    <location>
        <position position="20"/>
    </location>
    <ligand>
        <name>Mg(2+)</name>
        <dbReference type="ChEBI" id="CHEBI:18420"/>
        <label>1</label>
    </ligand>
</feature>
<evidence type="ECO:0000259" key="12">
    <source>
        <dbReference type="Pfam" id="PF03372"/>
    </source>
</evidence>
<keyword evidence="11" id="KW-0540">Nuclease</keyword>
<dbReference type="Proteomes" id="UP000297703">
    <property type="component" value="Unassembled WGS sequence"/>
</dbReference>